<dbReference type="SUPFAM" id="SSF52047">
    <property type="entry name" value="RNI-like"/>
    <property type="match status" value="1"/>
</dbReference>
<reference evidence="2" key="1">
    <citation type="journal article" date="2020" name="Fungal Divers.">
        <title>Resolving the Mortierellaceae phylogeny through synthesis of multi-gene phylogenetics and phylogenomics.</title>
        <authorList>
            <person name="Vandepol N."/>
            <person name="Liber J."/>
            <person name="Desiro A."/>
            <person name="Na H."/>
            <person name="Kennedy M."/>
            <person name="Barry K."/>
            <person name="Grigoriev I.V."/>
            <person name="Miller A.N."/>
            <person name="O'Donnell K."/>
            <person name="Stajich J.E."/>
            <person name="Bonito G."/>
        </authorList>
    </citation>
    <scope>NUCLEOTIDE SEQUENCE</scope>
    <source>
        <strain evidence="2">MES-2147</strain>
    </source>
</reference>
<keyword evidence="3" id="KW-1185">Reference proteome</keyword>
<dbReference type="SUPFAM" id="SSF81383">
    <property type="entry name" value="F-box domain"/>
    <property type="match status" value="1"/>
</dbReference>
<dbReference type="Proteomes" id="UP000749646">
    <property type="component" value="Unassembled WGS sequence"/>
</dbReference>
<organism evidence="2 3">
    <name type="scientific">Modicella reniformis</name>
    <dbReference type="NCBI Taxonomy" id="1440133"/>
    <lineage>
        <taxon>Eukaryota</taxon>
        <taxon>Fungi</taxon>
        <taxon>Fungi incertae sedis</taxon>
        <taxon>Mucoromycota</taxon>
        <taxon>Mortierellomycotina</taxon>
        <taxon>Mortierellomycetes</taxon>
        <taxon>Mortierellales</taxon>
        <taxon>Mortierellaceae</taxon>
        <taxon>Modicella</taxon>
    </lineage>
</organism>
<gene>
    <name evidence="2" type="ORF">BGZ65_008764</name>
</gene>
<dbReference type="OrthoDB" id="2436412at2759"/>
<evidence type="ECO:0000313" key="2">
    <source>
        <dbReference type="EMBL" id="KAF9939964.1"/>
    </source>
</evidence>
<protein>
    <recommendedName>
        <fullName evidence="1">F-box domain-containing protein</fullName>
    </recommendedName>
</protein>
<dbReference type="Gene3D" id="3.80.10.10">
    <property type="entry name" value="Ribonuclease Inhibitor"/>
    <property type="match status" value="2"/>
</dbReference>
<proteinExistence type="predicted"/>
<dbReference type="EMBL" id="JAAAHW010009491">
    <property type="protein sequence ID" value="KAF9939964.1"/>
    <property type="molecule type" value="Genomic_DNA"/>
</dbReference>
<dbReference type="AlphaFoldDB" id="A0A9P6LTY3"/>
<feature type="domain" description="F-box" evidence="1">
    <location>
        <begin position="10"/>
        <end position="46"/>
    </location>
</feature>
<name>A0A9P6LTY3_9FUNG</name>
<accession>A0A9P6LTY3</accession>
<comment type="caution">
    <text evidence="2">The sequence shown here is derived from an EMBL/GenBank/DDBJ whole genome shotgun (WGS) entry which is preliminary data.</text>
</comment>
<dbReference type="InterPro" id="IPR036047">
    <property type="entry name" value="F-box-like_dom_sf"/>
</dbReference>
<evidence type="ECO:0000313" key="3">
    <source>
        <dbReference type="Proteomes" id="UP000749646"/>
    </source>
</evidence>
<dbReference type="InterPro" id="IPR001810">
    <property type="entry name" value="F-box_dom"/>
</dbReference>
<dbReference type="Pfam" id="PF12937">
    <property type="entry name" value="F-box-like"/>
    <property type="match status" value="1"/>
</dbReference>
<dbReference type="InterPro" id="IPR032675">
    <property type="entry name" value="LRR_dom_sf"/>
</dbReference>
<sequence length="512" mass="58285">MVRSAIVLPELTEAVANYLEQVDLANCVQVCKAWSEVFTPLLYHHVQVLTSSHGMFRAKTPWEALQKHSSHVRTITVTTGEFPSLELWGSDCRNLTALYLGPLQTVFQRSLWCSRLMVLIANNPSIHTLKVYLYRDLARDILHQYKALKHLPALKNLLLLKDPSTRGSYWSDVAFQEILEGGHRLENLVCDFQYGGTTSLDTTMEETIHHQMWTEIKSLQVYDQIGSRAIELAQRCPNLTRLNVKLMDYYNKHCSILQQMTRHFQSGHLSRLEHLEISGLDVGSRGGGGGGGGGSVVESTIRDFLRVCASTTALKTFCLDGFYVSDELLTELWRYHAGSLENLSIMEKKGLQSSNVLQALSSCPNLRLFKGRLSRESLYLEDLVRSPWICKDLRVLHLVSSDRIELDDEMFASVIESPADTSSWPRSNIAWQRQVWAQIGALKNLETLHLSIHNEHCEIEIFSFSNGGMEHILGLKRLTELGIPEEGKESFMNNQDKQDLMQRRPRLRILYI</sequence>
<evidence type="ECO:0000259" key="1">
    <source>
        <dbReference type="Pfam" id="PF12937"/>
    </source>
</evidence>